<dbReference type="Gene3D" id="3.40.50.150">
    <property type="entry name" value="Vaccinia Virus protein VP39"/>
    <property type="match status" value="1"/>
</dbReference>
<organism evidence="2 3">
    <name type="scientific">Candidatus Cyrtobacter comes</name>
    <dbReference type="NCBI Taxonomy" id="675776"/>
    <lineage>
        <taxon>Bacteria</taxon>
        <taxon>Pseudomonadati</taxon>
        <taxon>Pseudomonadota</taxon>
        <taxon>Alphaproteobacteria</taxon>
        <taxon>Rickettsiales</taxon>
        <taxon>Candidatus Midichloriaceae</taxon>
        <taxon>Candidatus Cyrtobacter</taxon>
    </lineage>
</organism>
<keyword evidence="3" id="KW-1185">Reference proteome</keyword>
<protein>
    <submittedName>
        <fullName evidence="2">Malonyl-acyl carrier protein O-methyltransferase BioC</fullName>
    </submittedName>
</protein>
<comment type="caution">
    <text evidence="2">The sequence shown here is derived from an EMBL/GenBank/DDBJ whole genome shotgun (WGS) entry which is preliminary data.</text>
</comment>
<evidence type="ECO:0000259" key="1">
    <source>
        <dbReference type="Pfam" id="PF13649"/>
    </source>
</evidence>
<sequence length="240" mass="27343">MAQNFDRAACIYDKFSSIQSSCAEFLCHLLFKHLPDLYPAKILDIGSGTGALVKLMLKKFPKSYVVANDISALMLQEIEKRFSGSKRLEVLLGDMDEVYLPSCGLVVSNFAMQWSSNICTLIKKVLSQSDVFAFSTLLDGTFYQLTSLLGIKGFLSYPTKEEICIYMRKLNVHQIIFEAKEFYLLFENFYAFLQYVRNLGIGNNNEIGYSENLLRAAKDMKKEFLVSYNVLFAIVKKGHF</sequence>
<reference evidence="2 3" key="1">
    <citation type="submission" date="2023-02" db="EMBL/GenBank/DDBJ databases">
        <title>Host association and intracellularity evolved multiple times independently in the Rickettsiales.</title>
        <authorList>
            <person name="Castelli M."/>
            <person name="Nardi T."/>
            <person name="Gammuto L."/>
            <person name="Bellinzona G."/>
            <person name="Sabaneyeva E."/>
            <person name="Potekhin A."/>
            <person name="Serra V."/>
            <person name="Petroni G."/>
            <person name="Sassera D."/>
        </authorList>
    </citation>
    <scope>NUCLEOTIDE SEQUENCE [LARGE SCALE GENOMIC DNA]</scope>
    <source>
        <strain evidence="2 3">BOD18</strain>
    </source>
</reference>
<dbReference type="Proteomes" id="UP001293791">
    <property type="component" value="Unassembled WGS sequence"/>
</dbReference>
<evidence type="ECO:0000313" key="3">
    <source>
        <dbReference type="Proteomes" id="UP001293791"/>
    </source>
</evidence>
<gene>
    <name evidence="2" type="ORF">Cyrtocomes_01037</name>
</gene>
<dbReference type="CDD" id="cd02440">
    <property type="entry name" value="AdoMet_MTases"/>
    <property type="match status" value="1"/>
</dbReference>
<proteinExistence type="predicted"/>
<feature type="domain" description="Methyltransferase" evidence="1">
    <location>
        <begin position="42"/>
        <end position="117"/>
    </location>
</feature>
<evidence type="ECO:0000313" key="2">
    <source>
        <dbReference type="EMBL" id="MDZ5762646.1"/>
    </source>
</evidence>
<name>A0ABU5L944_9RICK</name>
<dbReference type="InterPro" id="IPR041698">
    <property type="entry name" value="Methyltransf_25"/>
</dbReference>
<dbReference type="EMBL" id="JARGYT010000080">
    <property type="protein sequence ID" value="MDZ5762646.1"/>
    <property type="molecule type" value="Genomic_DNA"/>
</dbReference>
<dbReference type="SUPFAM" id="SSF53335">
    <property type="entry name" value="S-adenosyl-L-methionine-dependent methyltransferases"/>
    <property type="match status" value="1"/>
</dbReference>
<accession>A0ABU5L944</accession>
<dbReference type="InterPro" id="IPR029063">
    <property type="entry name" value="SAM-dependent_MTases_sf"/>
</dbReference>
<dbReference type="Pfam" id="PF13649">
    <property type="entry name" value="Methyltransf_25"/>
    <property type="match status" value="1"/>
</dbReference>